<evidence type="ECO:0000256" key="5">
    <source>
        <dbReference type="HAMAP-Rule" id="MF_00376"/>
    </source>
</evidence>
<dbReference type="Pfam" id="PF01121">
    <property type="entry name" value="CoaE"/>
    <property type="match status" value="1"/>
</dbReference>
<dbReference type="EC" id="2.7.1.24" evidence="5 6"/>
<dbReference type="HAMAP" id="MF_00376">
    <property type="entry name" value="Dephospho_CoA_kinase"/>
    <property type="match status" value="1"/>
</dbReference>
<evidence type="ECO:0000313" key="16">
    <source>
        <dbReference type="Proteomes" id="UP000266644"/>
    </source>
</evidence>
<dbReference type="EMBL" id="CP054003">
    <property type="protein sequence ID" value="QKH84709.1"/>
    <property type="molecule type" value="Genomic_DNA"/>
</dbReference>
<organism evidence="14 16">
    <name type="scientific">Bacteroides fragilis</name>
    <dbReference type="NCBI Taxonomy" id="817"/>
    <lineage>
        <taxon>Bacteria</taxon>
        <taxon>Pseudomonadati</taxon>
        <taxon>Bacteroidota</taxon>
        <taxon>Bacteroidia</taxon>
        <taxon>Bacteroidales</taxon>
        <taxon>Bacteroidaceae</taxon>
        <taxon>Bacteroides</taxon>
    </lineage>
</organism>
<dbReference type="Proteomes" id="UP000501467">
    <property type="component" value="Chromosome"/>
</dbReference>
<protein>
    <recommendedName>
        <fullName evidence="5 6">Dephospho-CoA kinase</fullName>
        <ecNumber evidence="5 6">2.7.1.24</ecNumber>
    </recommendedName>
    <alternativeName>
        <fullName evidence="5">Dephosphocoenzyme A kinase</fullName>
    </alternativeName>
</protein>
<keyword evidence="4 5" id="KW-0173">Coenzyme A biosynthesis</keyword>
<reference evidence="7" key="2">
    <citation type="submission" date="2014-07" db="EMBL/GenBank/DDBJ databases">
        <title>Genetics and epidemiology of antimicrobial resistance in B. fragilis group.</title>
        <authorList>
            <person name="Sydenham T.V."/>
            <person name="Hasman H."/>
            <person name="Kemp M."/>
            <person name="Justesen U.S."/>
        </authorList>
    </citation>
    <scope>NUCLEOTIDE SEQUENCE [LARGE SCALE GENOMIC DNA]</scope>
    <source>
        <strain evidence="7">DCMOUH0018B</strain>
    </source>
</reference>
<evidence type="ECO:0000256" key="6">
    <source>
        <dbReference type="NCBIfam" id="TIGR00152"/>
    </source>
</evidence>
<dbReference type="PROSITE" id="PS51219">
    <property type="entry name" value="DPCK"/>
    <property type="match status" value="1"/>
</dbReference>
<dbReference type="GeneID" id="99670688"/>
<dbReference type="GO" id="GO:0005524">
    <property type="term" value="F:ATP binding"/>
    <property type="evidence" value="ECO:0007669"/>
    <property type="project" value="UniProtKB-UniRule"/>
</dbReference>
<dbReference type="PANTHER" id="PTHR10695">
    <property type="entry name" value="DEPHOSPHO-COA KINASE-RELATED"/>
    <property type="match status" value="1"/>
</dbReference>
<reference evidence="10 15" key="4">
    <citation type="submission" date="2019-03" db="EMBL/GenBank/DDBJ databases">
        <title>Complete genome assembly of MDR B. fragilis.</title>
        <authorList>
            <person name="Sydenham T.V."/>
            <person name="Hasman H."/>
            <person name="Justesen U.S."/>
        </authorList>
    </citation>
    <scope>NUCLEOTIDE SEQUENCE [LARGE SCALE GENOMIC DNA]</scope>
    <source>
        <strain evidence="10 15">DCMOUH0067B</strain>
    </source>
</reference>
<dbReference type="SUPFAM" id="SSF52540">
    <property type="entry name" value="P-loop containing nucleoside triphosphate hydrolases"/>
    <property type="match status" value="1"/>
</dbReference>
<evidence type="ECO:0000313" key="10">
    <source>
        <dbReference type="EMBL" id="QCQ36210.1"/>
    </source>
</evidence>
<dbReference type="AlphaFoldDB" id="A0A0I9RRN4"/>
<keyword evidence="2 5" id="KW-0547">Nucleotide-binding</keyword>
<dbReference type="EMBL" id="CP036553">
    <property type="protein sequence ID" value="QCQ36210.1"/>
    <property type="molecule type" value="Genomic_DNA"/>
</dbReference>
<dbReference type="PATRIC" id="fig|817.52.peg.3349"/>
<dbReference type="RefSeq" id="WP_005775927.1">
    <property type="nucleotide sequence ID" value="NZ_CABJEQ010000013.1"/>
</dbReference>
<dbReference type="GO" id="GO:0005737">
    <property type="term" value="C:cytoplasm"/>
    <property type="evidence" value="ECO:0007669"/>
    <property type="project" value="UniProtKB-SubCell"/>
</dbReference>
<reference evidence="16 17" key="3">
    <citation type="submission" date="2018-08" db="EMBL/GenBank/DDBJ databases">
        <title>A genome reference for cultivated species of the human gut microbiota.</title>
        <authorList>
            <person name="Zou Y."/>
            <person name="Xue W."/>
            <person name="Luo G."/>
        </authorList>
    </citation>
    <scope>NUCLEOTIDE SEQUENCE [LARGE SCALE GENOMIC DNA]</scope>
    <source>
        <strain evidence="12 18">AF14-26</strain>
        <strain evidence="14 16">AM18-6</strain>
        <strain evidence="13 17">OF01-1</strain>
    </source>
</reference>
<evidence type="ECO:0000313" key="8">
    <source>
        <dbReference type="EMBL" id="MCZ2655453.1"/>
    </source>
</evidence>
<reference evidence="8" key="6">
    <citation type="submission" date="2022-12" db="EMBL/GenBank/DDBJ databases">
        <title>Development of a Multilocus Sequence Typing Scheme for Bacteroides fragilis Based on Whole Genome Sequencing Data and Clinical Application.</title>
        <authorList>
            <person name="Nielsen F.D."/>
            <person name="Justesen U.S."/>
        </authorList>
    </citation>
    <scope>NUCLEOTIDE SEQUENCE</scope>
    <source>
        <strain evidence="9">BF_AM_ODE_DK_2015_4</strain>
        <strain evidence="8">BF_BC_ODE_DK_2015_2</strain>
    </source>
</reference>
<keyword evidence="3 5" id="KW-0067">ATP-binding</keyword>
<dbReference type="Proteomes" id="UP000266644">
    <property type="component" value="Unassembled WGS sequence"/>
</dbReference>
<keyword evidence="5 14" id="KW-0808">Transferase</keyword>
<reference evidence="7" key="1">
    <citation type="book" date="2014" name="THE 24TH EUROPEAN CONGRESS OF CLINICAL MICROBIOLOGY AND INFECTIOUS DISEASES" publisher="ECCMID 2014" city="Barcelona, Spain">
        <title>Identification of resistance genes in three multidrug-resistant Bacteroides fragilis isolates by whole genome sequencing.</title>
        <editorList>
            <person name="Unknown"/>
            <person name="A."/>
        </editorList>
        <authorList>
            <person name="Sydenham T.V."/>
            <person name="Hasman H."/>
            <person name="Wang M."/>
            <person name="Soki J."/>
            <person name="Nagy E."/>
            <person name="Justesen U.S."/>
        </authorList>
    </citation>
    <scope>NUCLEOTIDE SEQUENCE</scope>
    <source>
        <strain evidence="7">DCMOUH0018B</strain>
    </source>
</reference>
<evidence type="ECO:0000313" key="17">
    <source>
        <dbReference type="Proteomes" id="UP000284614"/>
    </source>
</evidence>
<comment type="function">
    <text evidence="5">Catalyzes the phosphorylation of the 3'-hydroxyl group of dephosphocoenzyme A to form coenzyme A.</text>
</comment>
<evidence type="ECO:0000313" key="7">
    <source>
        <dbReference type="EMBL" id="KFX76323.1"/>
    </source>
</evidence>
<comment type="similarity">
    <text evidence="1 5">Belongs to the CoaE family.</text>
</comment>
<evidence type="ECO:0000313" key="13">
    <source>
        <dbReference type="EMBL" id="RGY66332.1"/>
    </source>
</evidence>
<evidence type="ECO:0000313" key="18">
    <source>
        <dbReference type="Proteomes" id="UP000286270"/>
    </source>
</evidence>
<dbReference type="Proteomes" id="UP000028294">
    <property type="component" value="Chromosome"/>
</dbReference>
<dbReference type="Proteomes" id="UP000286270">
    <property type="component" value="Unassembled WGS sequence"/>
</dbReference>
<evidence type="ECO:0000256" key="3">
    <source>
        <dbReference type="ARBA" id="ARBA00022840"/>
    </source>
</evidence>
<accession>A0A0I9RRN4</accession>
<dbReference type="GO" id="GO:0015937">
    <property type="term" value="P:coenzyme A biosynthetic process"/>
    <property type="evidence" value="ECO:0007669"/>
    <property type="project" value="UniProtKB-UniRule"/>
</dbReference>
<sequence length="205" mass="23126">MAIKIGITGGIGSGKSIVSRLLEVMGIPVYISDEESKRIVATDLVIRKELCDLVGEEVFLNGKLNKVLLASYLFASSIHASQVNRIIHPRVKEHFRQWASHKGCMDIIGMESAILIESGFADEVDYIVMVYAPLEIRVDRAVRRDNASCEQIMQRIRSQMSDEEKCEQASFVIINDDEKPLIPQILELIAFLYQKIHYLCSAKNN</sequence>
<evidence type="ECO:0000256" key="4">
    <source>
        <dbReference type="ARBA" id="ARBA00022993"/>
    </source>
</evidence>
<dbReference type="EMBL" id="QRZH01000035">
    <property type="protein sequence ID" value="RGV47340.1"/>
    <property type="molecule type" value="Genomic_DNA"/>
</dbReference>
<dbReference type="InterPro" id="IPR001977">
    <property type="entry name" value="Depp_CoAkinase"/>
</dbReference>
<dbReference type="Proteomes" id="UP001079672">
    <property type="component" value="Unassembled WGS sequence"/>
</dbReference>
<comment type="subcellular location">
    <subcellularLocation>
        <location evidence="5">Cytoplasm</location>
    </subcellularLocation>
</comment>
<dbReference type="PANTHER" id="PTHR10695:SF46">
    <property type="entry name" value="BIFUNCTIONAL COENZYME A SYNTHASE-RELATED"/>
    <property type="match status" value="1"/>
</dbReference>
<dbReference type="GO" id="GO:0004140">
    <property type="term" value="F:dephospho-CoA kinase activity"/>
    <property type="evidence" value="ECO:0007669"/>
    <property type="project" value="UniProtKB-UniRule"/>
</dbReference>
<dbReference type="CDD" id="cd02022">
    <property type="entry name" value="DPCK"/>
    <property type="match status" value="1"/>
</dbReference>
<feature type="binding site" evidence="5">
    <location>
        <begin position="12"/>
        <end position="17"/>
    </location>
    <ligand>
        <name>ATP</name>
        <dbReference type="ChEBI" id="CHEBI:30616"/>
    </ligand>
</feature>
<dbReference type="EMBL" id="QRJE01000062">
    <property type="protein sequence ID" value="RHH05079.1"/>
    <property type="molecule type" value="Genomic_DNA"/>
</dbReference>
<dbReference type="NCBIfam" id="TIGR00152">
    <property type="entry name" value="dephospho-CoA kinase"/>
    <property type="match status" value="1"/>
</dbReference>
<dbReference type="EMBL" id="QSDG01000019">
    <property type="protein sequence ID" value="RGY66332.1"/>
    <property type="molecule type" value="Genomic_DNA"/>
</dbReference>
<dbReference type="EMBL" id="JMZZ02000037">
    <property type="protein sequence ID" value="KFX76323.1"/>
    <property type="molecule type" value="Genomic_DNA"/>
</dbReference>
<proteinExistence type="inferred from homology"/>
<comment type="catalytic activity">
    <reaction evidence="5">
        <text>3'-dephospho-CoA + ATP = ADP + CoA + H(+)</text>
        <dbReference type="Rhea" id="RHEA:18245"/>
        <dbReference type="ChEBI" id="CHEBI:15378"/>
        <dbReference type="ChEBI" id="CHEBI:30616"/>
        <dbReference type="ChEBI" id="CHEBI:57287"/>
        <dbReference type="ChEBI" id="CHEBI:57328"/>
        <dbReference type="ChEBI" id="CHEBI:456216"/>
        <dbReference type="EC" id="2.7.1.24"/>
    </reaction>
</comment>
<dbReference type="Proteomes" id="UP000284614">
    <property type="component" value="Unassembled WGS sequence"/>
</dbReference>
<evidence type="ECO:0000313" key="9">
    <source>
        <dbReference type="EMBL" id="MCZ2686813.1"/>
    </source>
</evidence>
<dbReference type="Proteomes" id="UP001075704">
    <property type="component" value="Unassembled WGS sequence"/>
</dbReference>
<evidence type="ECO:0000313" key="15">
    <source>
        <dbReference type="Proteomes" id="UP000028294"/>
    </source>
</evidence>
<dbReference type="UniPathway" id="UPA00241">
    <property type="reaction ID" value="UER00356"/>
</dbReference>
<evidence type="ECO:0000256" key="1">
    <source>
        <dbReference type="ARBA" id="ARBA00009018"/>
    </source>
</evidence>
<dbReference type="InterPro" id="IPR027417">
    <property type="entry name" value="P-loop_NTPase"/>
</dbReference>
<comment type="pathway">
    <text evidence="5">Cofactor biosynthesis; coenzyme A biosynthesis; CoA from (R)-pantothenate: step 5/5.</text>
</comment>
<evidence type="ECO:0000256" key="2">
    <source>
        <dbReference type="ARBA" id="ARBA00022741"/>
    </source>
</evidence>
<reference evidence="11 19" key="5">
    <citation type="submission" date="2020-05" db="EMBL/GenBank/DDBJ databases">
        <title>FDA dAtabase for Regulatory Grade micrObial Sequences (FDA-ARGOS): Supporting development and validation of Infectious Disease Dx tests.</title>
        <authorList>
            <person name="Bojja K."/>
            <person name="Kessler A."/>
            <person name="Tallon L."/>
            <person name="Sadzewicz L."/>
            <person name="Zhao X."/>
            <person name="Vavikolanu K."/>
            <person name="Mehta A."/>
            <person name="Aluvathingal J."/>
            <person name="Nadendla S."/>
            <person name="Myers T."/>
            <person name="Yan Y."/>
            <person name="Sichtig H."/>
        </authorList>
    </citation>
    <scope>NUCLEOTIDE SEQUENCE [LARGE SCALE GENOMIC DNA]</scope>
    <source>
        <strain evidence="11 19">FDAARGOS_763</strain>
    </source>
</reference>
<evidence type="ECO:0000313" key="12">
    <source>
        <dbReference type="EMBL" id="RGV47340.1"/>
    </source>
</evidence>
<name>A0A0I9RRN4_BACFG</name>
<keyword evidence="5 14" id="KW-0418">Kinase</keyword>
<gene>
    <name evidence="5 8" type="primary">coaE</name>
    <name evidence="14" type="ORF">DW228_23750</name>
    <name evidence="12" type="ORF">DWW08_22840</name>
    <name evidence="13" type="ORF">DXA27_18215</name>
    <name evidence="7" type="ORF">EE52_0202190</name>
    <name evidence="11" type="ORF">FOC69_10215</name>
    <name evidence="10" type="ORF">IA74_008845</name>
    <name evidence="8" type="ORF">O1422_14895</name>
    <name evidence="9" type="ORF">O1433_04775</name>
</gene>
<dbReference type="EMBL" id="JAPUAC010000012">
    <property type="protein sequence ID" value="MCZ2655453.1"/>
    <property type="molecule type" value="Genomic_DNA"/>
</dbReference>
<evidence type="ECO:0000313" key="14">
    <source>
        <dbReference type="EMBL" id="RHH05079.1"/>
    </source>
</evidence>
<evidence type="ECO:0000313" key="11">
    <source>
        <dbReference type="EMBL" id="QKH84709.1"/>
    </source>
</evidence>
<dbReference type="Gene3D" id="3.40.50.300">
    <property type="entry name" value="P-loop containing nucleotide triphosphate hydrolases"/>
    <property type="match status" value="1"/>
</dbReference>
<keyword evidence="5" id="KW-0963">Cytoplasm</keyword>
<dbReference type="EMBL" id="JAPTZU010000002">
    <property type="protein sequence ID" value="MCZ2686813.1"/>
    <property type="molecule type" value="Genomic_DNA"/>
</dbReference>
<evidence type="ECO:0000313" key="19">
    <source>
        <dbReference type="Proteomes" id="UP000501467"/>
    </source>
</evidence>